<sequence>MVSQRRCDRNRKRSKRRAIFCPIHNCHLDSASQKFALYADQPGQLQSRGIGRRPALLLIQTMTAVPLTGEWLELFWCEQCQETTWYHVHRHEDRTYSISPAPIELWQQATGVINPNGNPSVGEFTRRQARQVKWQGIKDFRNLG</sequence>
<proteinExistence type="predicted"/>
<gene>
    <name evidence="1" type="ORF">GS597_13740</name>
</gene>
<dbReference type="AlphaFoldDB" id="A0A8K2A184"/>
<evidence type="ECO:0000313" key="1">
    <source>
        <dbReference type="EMBL" id="NCJ07552.1"/>
    </source>
</evidence>
<dbReference type="EMBL" id="WVIC01000028">
    <property type="protein sequence ID" value="NCJ07552.1"/>
    <property type="molecule type" value="Genomic_DNA"/>
</dbReference>
<dbReference type="RefSeq" id="WP_161826032.1">
    <property type="nucleotide sequence ID" value="NZ_WVIC01000028.1"/>
</dbReference>
<keyword evidence="2" id="KW-1185">Reference proteome</keyword>
<dbReference type="Proteomes" id="UP000607397">
    <property type="component" value="Unassembled WGS sequence"/>
</dbReference>
<comment type="caution">
    <text evidence="1">The sequence shown here is derived from an EMBL/GenBank/DDBJ whole genome shotgun (WGS) entry which is preliminary data.</text>
</comment>
<reference evidence="1" key="1">
    <citation type="submission" date="2019-12" db="EMBL/GenBank/DDBJ databases">
        <title>High-Quality draft genome sequences of three cyanobacteria isolated from the limestone walls of the Old Cathedral of Coimbra.</title>
        <authorList>
            <person name="Tiago I."/>
            <person name="Soares F."/>
            <person name="Portugal A."/>
        </authorList>
    </citation>
    <scope>NUCLEOTIDE SEQUENCE [LARGE SCALE GENOMIC DNA]</scope>
    <source>
        <strain evidence="1">C</strain>
    </source>
</reference>
<accession>A0A8K2A184</accession>
<evidence type="ECO:0000313" key="2">
    <source>
        <dbReference type="Proteomes" id="UP000607397"/>
    </source>
</evidence>
<protein>
    <submittedName>
        <fullName evidence="1">Uncharacterized protein</fullName>
    </submittedName>
</protein>
<name>A0A8K2A184_9CYAN</name>
<organism evidence="1 2">
    <name type="scientific">Petrachloros mirabilis ULC683</name>
    <dbReference type="NCBI Taxonomy" id="2781853"/>
    <lineage>
        <taxon>Bacteria</taxon>
        <taxon>Bacillati</taxon>
        <taxon>Cyanobacteriota</taxon>
        <taxon>Cyanophyceae</taxon>
        <taxon>Synechococcales</taxon>
        <taxon>Petrachlorosaceae</taxon>
        <taxon>Petrachloros</taxon>
        <taxon>Petrachloros mirabilis</taxon>
    </lineage>
</organism>